<dbReference type="InterPro" id="IPR016181">
    <property type="entry name" value="Acyl_CoA_acyltransferase"/>
</dbReference>
<reference evidence="4 5" key="1">
    <citation type="submission" date="2020-08" db="EMBL/GenBank/DDBJ databases">
        <title>Cohnella phylogeny.</title>
        <authorList>
            <person name="Dunlap C."/>
        </authorList>
    </citation>
    <scope>NUCLEOTIDE SEQUENCE [LARGE SCALE GENOMIC DNA]</scope>
    <source>
        <strain evidence="4 5">DSM 103658</strain>
    </source>
</reference>
<dbReference type="Gene3D" id="3.40.630.30">
    <property type="match status" value="1"/>
</dbReference>
<evidence type="ECO:0000256" key="1">
    <source>
        <dbReference type="ARBA" id="ARBA00022679"/>
    </source>
</evidence>
<dbReference type="InterPro" id="IPR000182">
    <property type="entry name" value="GNAT_dom"/>
</dbReference>
<dbReference type="PANTHER" id="PTHR43420">
    <property type="entry name" value="ACETYLTRANSFERASE"/>
    <property type="match status" value="1"/>
</dbReference>
<gene>
    <name evidence="4" type="ORF">H4Q31_16760</name>
</gene>
<dbReference type="Pfam" id="PF00583">
    <property type="entry name" value="Acetyltransf_1"/>
    <property type="match status" value="1"/>
</dbReference>
<evidence type="ECO:0000256" key="2">
    <source>
        <dbReference type="ARBA" id="ARBA00023315"/>
    </source>
</evidence>
<dbReference type="EMBL" id="JACJVN010000065">
    <property type="protein sequence ID" value="MBB6678943.1"/>
    <property type="molecule type" value="Genomic_DNA"/>
</dbReference>
<keyword evidence="2" id="KW-0012">Acyltransferase</keyword>
<dbReference type="PROSITE" id="PS51186">
    <property type="entry name" value="GNAT"/>
    <property type="match status" value="1"/>
</dbReference>
<evidence type="ECO:0000259" key="3">
    <source>
        <dbReference type="PROSITE" id="PS51186"/>
    </source>
</evidence>
<dbReference type="CDD" id="cd04301">
    <property type="entry name" value="NAT_SF"/>
    <property type="match status" value="1"/>
</dbReference>
<sequence length="179" mass="20619">MEIRMWDRLDDRLWPEARQLYLDAFPEGKPVRIIENTFAKGVGLLFVALQDGETAAMALAGPLRQLNALLIDYIAVRPEHRRLGVGTALVEEIARYARSKGMDGLILEAEAGPEPENAERVRFWERCGFTLTPYVHQYIWVPEPYRAMYLTFDPARPLPTEGQELFKHIGGYHSFVFRR</sequence>
<evidence type="ECO:0000313" key="4">
    <source>
        <dbReference type="EMBL" id="MBB6678943.1"/>
    </source>
</evidence>
<proteinExistence type="predicted"/>
<dbReference type="RefSeq" id="WP_185180211.1">
    <property type="nucleotide sequence ID" value="NZ_CBCSEP010000002.1"/>
</dbReference>
<dbReference type="GO" id="GO:0016747">
    <property type="term" value="F:acyltransferase activity, transferring groups other than amino-acyl groups"/>
    <property type="evidence" value="ECO:0007669"/>
    <property type="project" value="InterPro"/>
</dbReference>
<comment type="caution">
    <text evidence="4">The sequence shown here is derived from an EMBL/GenBank/DDBJ whole genome shotgun (WGS) entry which is preliminary data.</text>
</comment>
<accession>A0A841TBU4</accession>
<evidence type="ECO:0000313" key="5">
    <source>
        <dbReference type="Proteomes" id="UP000574133"/>
    </source>
</evidence>
<protein>
    <submittedName>
        <fullName evidence="4">GNAT family N-acetyltransferase</fullName>
    </submittedName>
</protein>
<keyword evidence="5" id="KW-1185">Reference proteome</keyword>
<dbReference type="SUPFAM" id="SSF55729">
    <property type="entry name" value="Acyl-CoA N-acyltransferases (Nat)"/>
    <property type="match status" value="1"/>
</dbReference>
<keyword evidence="1 4" id="KW-0808">Transferase</keyword>
<name>A0A841TBU4_9BACL</name>
<dbReference type="InterPro" id="IPR050680">
    <property type="entry name" value="YpeA/RimI_acetyltransf"/>
</dbReference>
<dbReference type="Proteomes" id="UP000574133">
    <property type="component" value="Unassembled WGS sequence"/>
</dbReference>
<organism evidence="4 5">
    <name type="scientific">Cohnella lubricantis</name>
    <dbReference type="NCBI Taxonomy" id="2163172"/>
    <lineage>
        <taxon>Bacteria</taxon>
        <taxon>Bacillati</taxon>
        <taxon>Bacillota</taxon>
        <taxon>Bacilli</taxon>
        <taxon>Bacillales</taxon>
        <taxon>Paenibacillaceae</taxon>
        <taxon>Cohnella</taxon>
    </lineage>
</organism>
<feature type="domain" description="N-acetyltransferase" evidence="3">
    <location>
        <begin position="1"/>
        <end position="151"/>
    </location>
</feature>
<dbReference type="AlphaFoldDB" id="A0A841TBU4"/>